<evidence type="ECO:0000313" key="2">
    <source>
        <dbReference type="EMBL" id="QBJ02726.1"/>
    </source>
</evidence>
<evidence type="ECO:0000313" key="3">
    <source>
        <dbReference type="Proteomes" id="UP000294134"/>
    </source>
</evidence>
<organism evidence="2 3">
    <name type="scientific">Pseudomonas phage Psa21</name>
    <dbReference type="NCBI Taxonomy" id="2530023"/>
    <lineage>
        <taxon>Viruses</taxon>
        <taxon>Duplodnaviria</taxon>
        <taxon>Heunggongvirae</taxon>
        <taxon>Uroviricota</taxon>
        <taxon>Caudoviricetes</taxon>
        <taxon>Chimalliviridae</taxon>
        <taxon>Tepukevirus</taxon>
        <taxon>Tepukevirus Psa21</taxon>
    </lineage>
</organism>
<dbReference type="EMBL" id="MK552327">
    <property type="protein sequence ID" value="QBJ02726.1"/>
    <property type="molecule type" value="Genomic_DNA"/>
</dbReference>
<dbReference type="Gene3D" id="2.10.10.30">
    <property type="match status" value="1"/>
</dbReference>
<proteinExistence type="predicted"/>
<dbReference type="Proteomes" id="UP000294134">
    <property type="component" value="Segment"/>
</dbReference>
<protein>
    <submittedName>
        <fullName evidence="2">Virion structural protein</fullName>
    </submittedName>
</protein>
<name>A0A481W4M0_9CAUD</name>
<dbReference type="InterPro" id="IPR041352">
    <property type="entry name" value="Mtd_N"/>
</dbReference>
<dbReference type="Pfam" id="PF18454">
    <property type="entry name" value="Mtd_N"/>
    <property type="match status" value="1"/>
</dbReference>
<feature type="domain" description="Major tropism determinant N-terminal" evidence="1">
    <location>
        <begin position="3"/>
        <end position="39"/>
    </location>
</feature>
<gene>
    <name evidence="2" type="ORF">PSA21_200</name>
</gene>
<keyword evidence="3" id="KW-1185">Reference proteome</keyword>
<reference evidence="2 3" key="1">
    <citation type="submission" date="2019-02" db="EMBL/GenBank/DDBJ databases">
        <authorList>
            <person name="Frampton R.A."/>
            <person name="Wojtus J.K."/>
            <person name="Fineran P.C."/>
            <person name="Hendrickson H.L."/>
        </authorList>
    </citation>
    <scope>NUCLEOTIDE SEQUENCE [LARGE SCALE GENOMIC DNA]</scope>
</reference>
<evidence type="ECO:0000259" key="1">
    <source>
        <dbReference type="Pfam" id="PF18454"/>
    </source>
</evidence>
<sequence length="160" mass="16207">MIVQVKRGTTAEAAAWVGLEGTFFVDLTAKLVYVHDGATAGGTLVGGLNTAAVQALIDASLEDLEVEITKVTGLTEALADLVKSDAVGVTVASLVDGKVPAGQLPDPVVVPVKATGAELIEGTDDAKFVTAASLLALLTDMGFSKDVNGDWKLDAGAVEA</sequence>
<accession>A0A481W4M0</accession>